<gene>
    <name evidence="1" type="ORF">DEJ48_27940</name>
</gene>
<protein>
    <submittedName>
        <fullName evidence="1">Uncharacterized protein</fullName>
    </submittedName>
</protein>
<reference evidence="1 2" key="1">
    <citation type="submission" date="2018-05" db="EMBL/GenBank/DDBJ databases">
        <title>Streptomyces venezuelae.</title>
        <authorList>
            <person name="Kim W."/>
            <person name="Lee N."/>
            <person name="Cho B.-K."/>
        </authorList>
    </citation>
    <scope>NUCLEOTIDE SEQUENCE [LARGE SCALE GENOMIC DNA]</scope>
    <source>
        <strain evidence="1 2">ATCC 14584</strain>
    </source>
</reference>
<evidence type="ECO:0000313" key="2">
    <source>
        <dbReference type="Proteomes" id="UP000322927"/>
    </source>
</evidence>
<evidence type="ECO:0000313" key="1">
    <source>
        <dbReference type="EMBL" id="QES36720.1"/>
    </source>
</evidence>
<name>A0A5P2C394_STRVZ</name>
<dbReference type="Pfam" id="PF20218">
    <property type="entry name" value="DUF6578"/>
    <property type="match status" value="1"/>
</dbReference>
<dbReference type="EMBL" id="CP029192">
    <property type="protein sequence ID" value="QES36720.1"/>
    <property type="molecule type" value="Genomic_DNA"/>
</dbReference>
<dbReference type="Proteomes" id="UP000322927">
    <property type="component" value="Chromosome"/>
</dbReference>
<organism evidence="1 2">
    <name type="scientific">Streptomyces venezuelae</name>
    <dbReference type="NCBI Taxonomy" id="54571"/>
    <lineage>
        <taxon>Bacteria</taxon>
        <taxon>Bacillati</taxon>
        <taxon>Actinomycetota</taxon>
        <taxon>Actinomycetes</taxon>
        <taxon>Kitasatosporales</taxon>
        <taxon>Streptomycetaceae</taxon>
        <taxon>Streptomyces</taxon>
    </lineage>
</organism>
<dbReference type="InterPro" id="IPR046485">
    <property type="entry name" value="DUF6578"/>
</dbReference>
<accession>A0A5P2C394</accession>
<proteinExistence type="predicted"/>
<dbReference type="AlphaFoldDB" id="A0A5P2C394"/>
<sequence length="217" mass="23568">MTAAIPRKTGLIRRSERRTGVVVMGRCSWSLAAAAGRADRTENVSHAAPGSGDAGRMTVWNVMYEDWQLECCGDPFAVGDEVTWRLMVDTTAPEREWRAELTEIEGPVESAGGGPVVCSGGVTVPWTGSGAWPPRLHLRGLLRVEHHGGEWPRTTGVVRGIQVVGQGFLEENLVPGKRTLRPVDRCPKRFEHVGRAAAGAKLRREETGVLVALEVEV</sequence>